<evidence type="ECO:0000313" key="5">
    <source>
        <dbReference type="EMBL" id="PYB77298.1"/>
    </source>
</evidence>
<dbReference type="SMART" id="SM00729">
    <property type="entry name" value="Elp3"/>
    <property type="match status" value="1"/>
</dbReference>
<accession>A0ABX5NYD1</accession>
<keyword evidence="2" id="KW-0408">Iron</keyword>
<dbReference type="Pfam" id="PF04055">
    <property type="entry name" value="Radical_SAM"/>
    <property type="match status" value="1"/>
</dbReference>
<dbReference type="SUPFAM" id="SSF102114">
    <property type="entry name" value="Radical SAM enzymes"/>
    <property type="match status" value="1"/>
</dbReference>
<gene>
    <name evidence="5" type="ORF">DMY87_02715</name>
</gene>
<dbReference type="InterPro" id="IPR058240">
    <property type="entry name" value="rSAM_sf"/>
</dbReference>
<dbReference type="InterPro" id="IPR006638">
    <property type="entry name" value="Elp3/MiaA/NifB-like_rSAM"/>
</dbReference>
<evidence type="ECO:0000256" key="1">
    <source>
        <dbReference type="ARBA" id="ARBA00022723"/>
    </source>
</evidence>
<dbReference type="Proteomes" id="UP000247536">
    <property type="component" value="Unassembled WGS sequence"/>
</dbReference>
<evidence type="ECO:0000313" key="6">
    <source>
        <dbReference type="Proteomes" id="UP000247536"/>
    </source>
</evidence>
<name>A0ABX5NYD1_9HYPH</name>
<dbReference type="PROSITE" id="PS51918">
    <property type="entry name" value="RADICAL_SAM"/>
    <property type="match status" value="1"/>
</dbReference>
<dbReference type="Gene3D" id="3.80.30.30">
    <property type="match status" value="1"/>
</dbReference>
<sequence>MNELSLVSQAAFQPGNTADIADAVMGASGLRIEIDRRRGRAAGINPAGRFEKLERVAFDDGWQMLEEMPPFKTEVQVEKPRTVITRNESPDIPFDRSINPYRGCEHGCIYCFARPTHSYMGLSAGLDFEAKLFAKPDAPRLLERELSKPGYKVKPIAIGTNTDPYQPIEREWRIMRQILEILDKANHPVVIVTKSALILRDIDILKSMAERGLVKVGISVTTLDRKLARTMEPRASTPAKRLEAIKALSEAGIPVAIMMAPVIPALNDHEIERVLDSGKAAGASEASYVLLRLPLEVSPLFRDWLLQHYPDRYRHVMSLVRSMRDGKDYDAEFGKRMKGAGPYAWQISRRFEMATKRLGLMRRSLHLREDLFLSPNSDGVQLSLL</sequence>
<proteinExistence type="predicted"/>
<dbReference type="RefSeq" id="WP_110789733.1">
    <property type="nucleotide sequence ID" value="NZ_QJRY01000001.1"/>
</dbReference>
<dbReference type="PANTHER" id="PTHR43432:SF3">
    <property type="entry name" value="SLR0285 PROTEIN"/>
    <property type="match status" value="1"/>
</dbReference>
<evidence type="ECO:0000256" key="3">
    <source>
        <dbReference type="ARBA" id="ARBA00023014"/>
    </source>
</evidence>
<dbReference type="PANTHER" id="PTHR43432">
    <property type="entry name" value="SLR0285 PROTEIN"/>
    <property type="match status" value="1"/>
</dbReference>
<keyword evidence="3" id="KW-0411">Iron-sulfur</keyword>
<protein>
    <submittedName>
        <fullName evidence="5">Radical SAM protein</fullName>
    </submittedName>
</protein>
<reference evidence="5 6" key="1">
    <citation type="submission" date="2018-06" db="EMBL/GenBank/DDBJ databases">
        <title>Rhizobium wuzhouense sp. nov., isolated from roots of Oryza officinalis.</title>
        <authorList>
            <person name="Yuan T."/>
        </authorList>
    </citation>
    <scope>NUCLEOTIDE SEQUENCE [LARGE SCALE GENOMIC DNA]</scope>
    <source>
        <strain evidence="5 6">W44</strain>
    </source>
</reference>
<dbReference type="InterPro" id="IPR007197">
    <property type="entry name" value="rSAM"/>
</dbReference>
<dbReference type="EMBL" id="QJRY01000001">
    <property type="protein sequence ID" value="PYB77298.1"/>
    <property type="molecule type" value="Genomic_DNA"/>
</dbReference>
<dbReference type="SFLD" id="SFLDS00029">
    <property type="entry name" value="Radical_SAM"/>
    <property type="match status" value="1"/>
</dbReference>
<keyword evidence="6" id="KW-1185">Reference proteome</keyword>
<dbReference type="InterPro" id="IPR040086">
    <property type="entry name" value="MJ0683-like"/>
</dbReference>
<comment type="caution">
    <text evidence="5">The sequence shown here is derived from an EMBL/GenBank/DDBJ whole genome shotgun (WGS) entry which is preliminary data.</text>
</comment>
<feature type="domain" description="Radical SAM core" evidence="4">
    <location>
        <begin position="90"/>
        <end position="332"/>
    </location>
</feature>
<keyword evidence="1" id="KW-0479">Metal-binding</keyword>
<dbReference type="NCBIfam" id="NF033668">
    <property type="entry name" value="rSAM_PA0069"/>
    <property type="match status" value="1"/>
</dbReference>
<dbReference type="SFLD" id="SFLDG01084">
    <property type="entry name" value="Uncharacterised_Radical_SAM_Su"/>
    <property type="match status" value="1"/>
</dbReference>
<evidence type="ECO:0000259" key="4">
    <source>
        <dbReference type="PROSITE" id="PS51918"/>
    </source>
</evidence>
<organism evidence="5 6">
    <name type="scientific">Rhizobium wuzhouense</name>
    <dbReference type="NCBI Taxonomy" id="1986026"/>
    <lineage>
        <taxon>Bacteria</taxon>
        <taxon>Pseudomonadati</taxon>
        <taxon>Pseudomonadota</taxon>
        <taxon>Alphaproteobacteria</taxon>
        <taxon>Hyphomicrobiales</taxon>
        <taxon>Rhizobiaceae</taxon>
        <taxon>Rhizobium/Agrobacterium group</taxon>
        <taxon>Rhizobium</taxon>
    </lineage>
</organism>
<evidence type="ECO:0000256" key="2">
    <source>
        <dbReference type="ARBA" id="ARBA00023004"/>
    </source>
</evidence>
<dbReference type="CDD" id="cd01335">
    <property type="entry name" value="Radical_SAM"/>
    <property type="match status" value="1"/>
</dbReference>